<gene>
    <name evidence="1" type="ORF">FRX31_017853</name>
</gene>
<reference evidence="1 2" key="1">
    <citation type="submission" date="2020-06" db="EMBL/GenBank/DDBJ databases">
        <title>Transcriptomic and genomic resources for Thalictrum thalictroides and T. hernandezii: Facilitating candidate gene discovery in an emerging model plant lineage.</title>
        <authorList>
            <person name="Arias T."/>
            <person name="Riano-Pachon D.M."/>
            <person name="Di Stilio V.S."/>
        </authorList>
    </citation>
    <scope>NUCLEOTIDE SEQUENCE [LARGE SCALE GENOMIC DNA]</scope>
    <source>
        <strain evidence="2">cv. WT478/WT964</strain>
        <tissue evidence="1">Leaves</tissue>
    </source>
</reference>
<evidence type="ECO:0000313" key="1">
    <source>
        <dbReference type="EMBL" id="KAF5192567.1"/>
    </source>
</evidence>
<dbReference type="AlphaFoldDB" id="A0A7J6W6L5"/>
<keyword evidence="2" id="KW-1185">Reference proteome</keyword>
<dbReference type="Proteomes" id="UP000554482">
    <property type="component" value="Unassembled WGS sequence"/>
</dbReference>
<dbReference type="EMBL" id="JABWDY010021173">
    <property type="protein sequence ID" value="KAF5192567.1"/>
    <property type="molecule type" value="Genomic_DNA"/>
</dbReference>
<comment type="caution">
    <text evidence="1">The sequence shown here is derived from an EMBL/GenBank/DDBJ whole genome shotgun (WGS) entry which is preliminary data.</text>
</comment>
<accession>A0A7J6W6L5</accession>
<protein>
    <submittedName>
        <fullName evidence="1">Uncharacterized protein</fullName>
    </submittedName>
</protein>
<organism evidence="1 2">
    <name type="scientific">Thalictrum thalictroides</name>
    <name type="common">Rue-anemone</name>
    <name type="synonym">Anemone thalictroides</name>
    <dbReference type="NCBI Taxonomy" id="46969"/>
    <lineage>
        <taxon>Eukaryota</taxon>
        <taxon>Viridiplantae</taxon>
        <taxon>Streptophyta</taxon>
        <taxon>Embryophyta</taxon>
        <taxon>Tracheophyta</taxon>
        <taxon>Spermatophyta</taxon>
        <taxon>Magnoliopsida</taxon>
        <taxon>Ranunculales</taxon>
        <taxon>Ranunculaceae</taxon>
        <taxon>Thalictroideae</taxon>
        <taxon>Thalictrum</taxon>
    </lineage>
</organism>
<evidence type="ECO:0000313" key="2">
    <source>
        <dbReference type="Proteomes" id="UP000554482"/>
    </source>
</evidence>
<sequence length="72" mass="8387">MTLSIAIAGWTRLLLHGNYFCWLYVGALGFHHQYPHLRSLKQSFSFNETKHRRIHTSWVLATDTDWIGTGNL</sequence>
<name>A0A7J6W6L5_THATH</name>
<proteinExistence type="predicted"/>